<organism evidence="7 8">
    <name type="scientific">Hyaloscypha bicolor E</name>
    <dbReference type="NCBI Taxonomy" id="1095630"/>
    <lineage>
        <taxon>Eukaryota</taxon>
        <taxon>Fungi</taxon>
        <taxon>Dikarya</taxon>
        <taxon>Ascomycota</taxon>
        <taxon>Pezizomycotina</taxon>
        <taxon>Leotiomycetes</taxon>
        <taxon>Helotiales</taxon>
        <taxon>Hyaloscyphaceae</taxon>
        <taxon>Hyaloscypha</taxon>
        <taxon>Hyaloscypha bicolor</taxon>
    </lineage>
</organism>
<dbReference type="PANTHER" id="PTHR15549:SF30">
    <property type="entry name" value="MID2 DOMAIN-CONTAINING PROTEIN"/>
    <property type="match status" value="1"/>
</dbReference>
<gene>
    <name evidence="7" type="ORF">K444DRAFT_626588</name>
</gene>
<proteinExistence type="predicted"/>
<evidence type="ECO:0000256" key="5">
    <source>
        <dbReference type="SAM" id="MobiDB-lite"/>
    </source>
</evidence>
<keyword evidence="3 6" id="KW-1133">Transmembrane helix</keyword>
<feature type="region of interest" description="Disordered" evidence="5">
    <location>
        <begin position="73"/>
        <end position="94"/>
    </location>
</feature>
<dbReference type="InterPro" id="IPR051694">
    <property type="entry name" value="Immunoregulatory_rcpt-like"/>
</dbReference>
<evidence type="ECO:0000256" key="6">
    <source>
        <dbReference type="SAM" id="Phobius"/>
    </source>
</evidence>
<evidence type="ECO:0000313" key="8">
    <source>
        <dbReference type="Proteomes" id="UP000235371"/>
    </source>
</evidence>
<sequence>MSLSEYLWERDLAWRADLIERDDGEDDDESENEDQSTTSTSQSKTSTSQTRTSITPNKSTAIKTTLLTSVSTAPPGITVTQQGKGNAGATSSSSRASSTGVVAAQGISNGLTSHPLAGTLVGVVVGLVVFILFLFALLFFLVRRRKGRIPEANIVTPTEDRDPAQDRQSTWTATLPSAPRRLFIAPKSMRSKRALLSPLTLNPNNRGESMISKDGVERQERLARVRTDLLGNRELKTGLARNGEGETRNKGTFGVARGSGSINEKDRVEIEANSGLWEDAITVAKRESVAESEASLPRWRTPDASFGVLHALSRYLIRAFETGATIEIGASSTQRSKFFLLQHIILTAILDKGLSSRLSSATILQNPPNPATSMSRGAFDLVWICLAASFCSFLIRKRSPKIQILAQIQFTTIANNAGSTSHNFIVCVLPSSKLPLRATAKNGE</sequence>
<dbReference type="InParanoid" id="A0A2J6TKG7"/>
<dbReference type="GO" id="GO:0071944">
    <property type="term" value="C:cell periphery"/>
    <property type="evidence" value="ECO:0007669"/>
    <property type="project" value="UniProtKB-ARBA"/>
</dbReference>
<evidence type="ECO:0000256" key="2">
    <source>
        <dbReference type="ARBA" id="ARBA00022692"/>
    </source>
</evidence>
<feature type="region of interest" description="Disordered" evidence="5">
    <location>
        <begin position="19"/>
        <end position="58"/>
    </location>
</feature>
<dbReference type="GO" id="GO:0016020">
    <property type="term" value="C:membrane"/>
    <property type="evidence" value="ECO:0007669"/>
    <property type="project" value="UniProtKB-SubCell"/>
</dbReference>
<evidence type="ECO:0000256" key="4">
    <source>
        <dbReference type="ARBA" id="ARBA00023136"/>
    </source>
</evidence>
<feature type="compositionally biased region" description="Low complexity" evidence="5">
    <location>
        <begin position="35"/>
        <end position="55"/>
    </location>
</feature>
<accession>A0A2J6TKG7</accession>
<feature type="transmembrane region" description="Helical" evidence="6">
    <location>
        <begin position="120"/>
        <end position="142"/>
    </location>
</feature>
<feature type="compositionally biased region" description="Acidic residues" evidence="5">
    <location>
        <begin position="22"/>
        <end position="34"/>
    </location>
</feature>
<reference evidence="7 8" key="1">
    <citation type="submission" date="2016-04" db="EMBL/GenBank/DDBJ databases">
        <title>A degradative enzymes factory behind the ericoid mycorrhizal symbiosis.</title>
        <authorList>
            <consortium name="DOE Joint Genome Institute"/>
            <person name="Martino E."/>
            <person name="Morin E."/>
            <person name="Grelet G."/>
            <person name="Kuo A."/>
            <person name="Kohler A."/>
            <person name="Daghino S."/>
            <person name="Barry K."/>
            <person name="Choi C."/>
            <person name="Cichocki N."/>
            <person name="Clum A."/>
            <person name="Copeland A."/>
            <person name="Hainaut M."/>
            <person name="Haridas S."/>
            <person name="Labutti K."/>
            <person name="Lindquist E."/>
            <person name="Lipzen A."/>
            <person name="Khouja H.-R."/>
            <person name="Murat C."/>
            <person name="Ohm R."/>
            <person name="Olson A."/>
            <person name="Spatafora J."/>
            <person name="Veneault-Fourrey C."/>
            <person name="Henrissat B."/>
            <person name="Grigoriev I."/>
            <person name="Martin F."/>
            <person name="Perotto S."/>
        </authorList>
    </citation>
    <scope>NUCLEOTIDE SEQUENCE [LARGE SCALE GENOMIC DNA]</scope>
    <source>
        <strain evidence="7 8">E</strain>
    </source>
</reference>
<evidence type="ECO:0000256" key="1">
    <source>
        <dbReference type="ARBA" id="ARBA00004167"/>
    </source>
</evidence>
<keyword evidence="2 6" id="KW-0812">Transmembrane</keyword>
<dbReference type="PANTHER" id="PTHR15549">
    <property type="entry name" value="PAIRED IMMUNOGLOBULIN-LIKE TYPE 2 RECEPTOR"/>
    <property type="match status" value="1"/>
</dbReference>
<dbReference type="RefSeq" id="XP_024740411.1">
    <property type="nucleotide sequence ID" value="XM_024882674.1"/>
</dbReference>
<evidence type="ECO:0000256" key="3">
    <source>
        <dbReference type="ARBA" id="ARBA00022989"/>
    </source>
</evidence>
<protein>
    <submittedName>
        <fullName evidence="7">Uncharacterized protein</fullName>
    </submittedName>
</protein>
<comment type="subcellular location">
    <subcellularLocation>
        <location evidence="1">Membrane</location>
        <topology evidence="1">Single-pass membrane protein</topology>
    </subcellularLocation>
</comment>
<feature type="compositionally biased region" description="Polar residues" evidence="5">
    <location>
        <begin position="73"/>
        <end position="84"/>
    </location>
</feature>
<evidence type="ECO:0000313" key="7">
    <source>
        <dbReference type="EMBL" id="PMD63507.1"/>
    </source>
</evidence>
<keyword evidence="8" id="KW-1185">Reference proteome</keyword>
<dbReference type="OrthoDB" id="3561957at2759"/>
<name>A0A2J6TKG7_9HELO</name>
<dbReference type="AlphaFoldDB" id="A0A2J6TKG7"/>
<dbReference type="EMBL" id="KZ613780">
    <property type="protein sequence ID" value="PMD63507.1"/>
    <property type="molecule type" value="Genomic_DNA"/>
</dbReference>
<dbReference type="GeneID" id="36590751"/>
<dbReference type="Proteomes" id="UP000235371">
    <property type="component" value="Unassembled WGS sequence"/>
</dbReference>
<keyword evidence="4 6" id="KW-0472">Membrane</keyword>